<keyword evidence="2" id="KW-1185">Reference proteome</keyword>
<organism evidence="1 2">
    <name type="scientific">Portunus trituberculatus</name>
    <name type="common">Swimming crab</name>
    <name type="synonym">Neptunus trituberculatus</name>
    <dbReference type="NCBI Taxonomy" id="210409"/>
    <lineage>
        <taxon>Eukaryota</taxon>
        <taxon>Metazoa</taxon>
        <taxon>Ecdysozoa</taxon>
        <taxon>Arthropoda</taxon>
        <taxon>Crustacea</taxon>
        <taxon>Multicrustacea</taxon>
        <taxon>Malacostraca</taxon>
        <taxon>Eumalacostraca</taxon>
        <taxon>Eucarida</taxon>
        <taxon>Decapoda</taxon>
        <taxon>Pleocyemata</taxon>
        <taxon>Brachyura</taxon>
        <taxon>Eubrachyura</taxon>
        <taxon>Portunoidea</taxon>
        <taxon>Portunidae</taxon>
        <taxon>Portuninae</taxon>
        <taxon>Portunus</taxon>
    </lineage>
</organism>
<dbReference type="Proteomes" id="UP000324222">
    <property type="component" value="Unassembled WGS sequence"/>
</dbReference>
<evidence type="ECO:0000313" key="1">
    <source>
        <dbReference type="EMBL" id="MPC24469.1"/>
    </source>
</evidence>
<reference evidence="1 2" key="1">
    <citation type="submission" date="2019-05" db="EMBL/GenBank/DDBJ databases">
        <title>Another draft genome of Portunus trituberculatus and its Hox gene families provides insights of decapod evolution.</title>
        <authorList>
            <person name="Jeong J.-H."/>
            <person name="Song I."/>
            <person name="Kim S."/>
            <person name="Choi T."/>
            <person name="Kim D."/>
            <person name="Ryu S."/>
            <person name="Kim W."/>
        </authorList>
    </citation>
    <scope>NUCLEOTIDE SEQUENCE [LARGE SCALE GENOMIC DNA]</scope>
    <source>
        <tissue evidence="1">Muscle</tissue>
    </source>
</reference>
<dbReference type="EMBL" id="VSRR010001333">
    <property type="protein sequence ID" value="MPC24469.1"/>
    <property type="molecule type" value="Genomic_DNA"/>
</dbReference>
<comment type="caution">
    <text evidence="1">The sequence shown here is derived from an EMBL/GenBank/DDBJ whole genome shotgun (WGS) entry which is preliminary data.</text>
</comment>
<name>A0A5B7DTS7_PORTR</name>
<gene>
    <name evidence="1" type="ORF">E2C01_017550</name>
</gene>
<sequence>MAFSKHRLVAVTVHTRVTTRLCDMSWGDEDDGTYTSSLSLPPSDKLSQGHGGKDLLKSISSYSPDIVRYSGDLLPPLTSPTPHTFPCPLPHSSLHHNPPPLIPPPPSQCYSHPTCSLSLSLSHSYSLYKAPLILHLHHYHHTLSLHPSSALNFQDAKKEQGNAPGR</sequence>
<accession>A0A5B7DTS7</accession>
<evidence type="ECO:0000313" key="2">
    <source>
        <dbReference type="Proteomes" id="UP000324222"/>
    </source>
</evidence>
<dbReference type="AlphaFoldDB" id="A0A5B7DTS7"/>
<protein>
    <submittedName>
        <fullName evidence="1">Uncharacterized protein</fullName>
    </submittedName>
</protein>
<proteinExistence type="predicted"/>